<dbReference type="AlphaFoldDB" id="A0A381QBP0"/>
<evidence type="ECO:0008006" key="2">
    <source>
        <dbReference type="Google" id="ProtNLM"/>
    </source>
</evidence>
<organism evidence="1">
    <name type="scientific">marine metagenome</name>
    <dbReference type="NCBI Taxonomy" id="408172"/>
    <lineage>
        <taxon>unclassified sequences</taxon>
        <taxon>metagenomes</taxon>
        <taxon>ecological metagenomes</taxon>
    </lineage>
</organism>
<dbReference type="EMBL" id="UINC01001247">
    <property type="protein sequence ID" value="SUZ75477.1"/>
    <property type="molecule type" value="Genomic_DNA"/>
</dbReference>
<dbReference type="InterPro" id="IPR018661">
    <property type="entry name" value="DUF2093"/>
</dbReference>
<accession>A0A381QBP0</accession>
<proteinExistence type="predicted"/>
<reference evidence="1" key="1">
    <citation type="submission" date="2018-05" db="EMBL/GenBank/DDBJ databases">
        <authorList>
            <person name="Lanie J.A."/>
            <person name="Ng W.-L."/>
            <person name="Kazmierczak K.M."/>
            <person name="Andrzejewski T.M."/>
            <person name="Davidsen T.M."/>
            <person name="Wayne K.J."/>
            <person name="Tettelin H."/>
            <person name="Glass J.I."/>
            <person name="Rusch D."/>
            <person name="Podicherti R."/>
            <person name="Tsui H.-C.T."/>
            <person name="Winkler M.E."/>
        </authorList>
    </citation>
    <scope>NUCLEOTIDE SEQUENCE</scope>
</reference>
<gene>
    <name evidence="1" type="ORF">METZ01_LOCUS28331</name>
</gene>
<sequence length="62" mass="7064">MNSDRKLAKLIYGDANFKILEEGSFVICAVTNYEISLRDLKYWSVDKQEAYIDAKASLEASK</sequence>
<dbReference type="Pfam" id="PF09866">
    <property type="entry name" value="DUF2093"/>
    <property type="match status" value="1"/>
</dbReference>
<name>A0A381QBP0_9ZZZZ</name>
<evidence type="ECO:0000313" key="1">
    <source>
        <dbReference type="EMBL" id="SUZ75477.1"/>
    </source>
</evidence>
<protein>
    <recommendedName>
        <fullName evidence="2">DUF2093 domain-containing protein</fullName>
    </recommendedName>
</protein>